<dbReference type="AlphaFoldDB" id="A0A843WVS2"/>
<dbReference type="EMBL" id="NMUH01004698">
    <property type="protein sequence ID" value="MQM10538.1"/>
    <property type="molecule type" value="Genomic_DNA"/>
</dbReference>
<keyword evidence="3" id="KW-1185">Reference proteome</keyword>
<dbReference type="InterPro" id="IPR001005">
    <property type="entry name" value="SANT/Myb"/>
</dbReference>
<organism evidence="2 3">
    <name type="scientific">Colocasia esculenta</name>
    <name type="common">Wild taro</name>
    <name type="synonym">Arum esculentum</name>
    <dbReference type="NCBI Taxonomy" id="4460"/>
    <lineage>
        <taxon>Eukaryota</taxon>
        <taxon>Viridiplantae</taxon>
        <taxon>Streptophyta</taxon>
        <taxon>Embryophyta</taxon>
        <taxon>Tracheophyta</taxon>
        <taxon>Spermatophyta</taxon>
        <taxon>Magnoliopsida</taxon>
        <taxon>Liliopsida</taxon>
        <taxon>Araceae</taxon>
        <taxon>Aroideae</taxon>
        <taxon>Colocasieae</taxon>
        <taxon>Colocasia</taxon>
    </lineage>
</organism>
<dbReference type="Gene3D" id="1.10.10.60">
    <property type="entry name" value="Homeodomain-like"/>
    <property type="match status" value="1"/>
</dbReference>
<accession>A0A843WVS2</accession>
<proteinExistence type="predicted"/>
<dbReference type="OrthoDB" id="2143914at2759"/>
<feature type="region of interest" description="Disordered" evidence="1">
    <location>
        <begin position="1"/>
        <end position="43"/>
    </location>
</feature>
<gene>
    <name evidence="2" type="ORF">Taro_043429</name>
</gene>
<evidence type="ECO:0000313" key="2">
    <source>
        <dbReference type="EMBL" id="MQM10538.1"/>
    </source>
</evidence>
<sequence>MISRQASGKQEKSVAVDRQVSTVDRPVQPVNSKKSPVDSPASQPETWFWKPRMLQYLSIARGHLLTAAIKLSHELGTIVHRMNAKWELISGRLPNRTAEEVEKYWTMKERKKFMQTKLFKPT</sequence>
<reference evidence="2" key="1">
    <citation type="submission" date="2017-07" db="EMBL/GenBank/DDBJ databases">
        <title>Taro Niue Genome Assembly and Annotation.</title>
        <authorList>
            <person name="Atibalentja N."/>
            <person name="Keating K."/>
            <person name="Fields C.J."/>
        </authorList>
    </citation>
    <scope>NUCLEOTIDE SEQUENCE</scope>
    <source>
        <strain evidence="2">Niue_2</strain>
        <tissue evidence="2">Leaf</tissue>
    </source>
</reference>
<comment type="caution">
    <text evidence="2">The sequence shown here is derived from an EMBL/GenBank/DDBJ whole genome shotgun (WGS) entry which is preliminary data.</text>
</comment>
<feature type="compositionally biased region" description="Polar residues" evidence="1">
    <location>
        <begin position="29"/>
        <end position="43"/>
    </location>
</feature>
<evidence type="ECO:0000313" key="3">
    <source>
        <dbReference type="Proteomes" id="UP000652761"/>
    </source>
</evidence>
<protein>
    <submittedName>
        <fullName evidence="2">Uncharacterized protein</fullName>
    </submittedName>
</protein>
<dbReference type="CDD" id="cd00167">
    <property type="entry name" value="SANT"/>
    <property type="match status" value="1"/>
</dbReference>
<dbReference type="Proteomes" id="UP000652761">
    <property type="component" value="Unassembled WGS sequence"/>
</dbReference>
<evidence type="ECO:0000256" key="1">
    <source>
        <dbReference type="SAM" id="MobiDB-lite"/>
    </source>
</evidence>
<name>A0A843WVS2_COLES</name>